<dbReference type="Pfam" id="PF00107">
    <property type="entry name" value="ADH_zinc_N"/>
    <property type="match status" value="1"/>
</dbReference>
<evidence type="ECO:0000259" key="5">
    <source>
        <dbReference type="SMART" id="SM00829"/>
    </source>
</evidence>
<accession>A0AB35T5U5</accession>
<dbReference type="Proteomes" id="UP001281130">
    <property type="component" value="Unassembled WGS sequence"/>
</dbReference>
<dbReference type="SMART" id="SM00829">
    <property type="entry name" value="PKS_ER"/>
    <property type="match status" value="1"/>
</dbReference>
<dbReference type="SUPFAM" id="SSF51735">
    <property type="entry name" value="NAD(P)-binding Rossmann-fold domains"/>
    <property type="match status" value="1"/>
</dbReference>
<dbReference type="RefSeq" id="WP_084362565.1">
    <property type="nucleotide sequence ID" value="NZ_JAWXXX010000001.1"/>
</dbReference>
<comment type="similarity">
    <text evidence="4">Belongs to the zinc-containing alcohol dehydrogenase family.</text>
</comment>
<dbReference type="InterPro" id="IPR002328">
    <property type="entry name" value="ADH_Zn_CS"/>
</dbReference>
<dbReference type="InterPro" id="IPR036291">
    <property type="entry name" value="NAD(P)-bd_dom_sf"/>
</dbReference>
<dbReference type="EMBL" id="JAWXXX010000001">
    <property type="protein sequence ID" value="MDX5893763.1"/>
    <property type="molecule type" value="Genomic_DNA"/>
</dbReference>
<evidence type="ECO:0000313" key="6">
    <source>
        <dbReference type="EMBL" id="MDX5893763.1"/>
    </source>
</evidence>
<dbReference type="SUPFAM" id="SSF50129">
    <property type="entry name" value="GroES-like"/>
    <property type="match status" value="1"/>
</dbReference>
<feature type="domain" description="Enoyl reductase (ER)" evidence="5">
    <location>
        <begin position="8"/>
        <end position="340"/>
    </location>
</feature>
<dbReference type="InterPro" id="IPR011032">
    <property type="entry name" value="GroES-like_sf"/>
</dbReference>
<dbReference type="PROSITE" id="PS00059">
    <property type="entry name" value="ADH_ZINC"/>
    <property type="match status" value="1"/>
</dbReference>
<gene>
    <name evidence="6" type="ORF">SIL72_06940</name>
</gene>
<keyword evidence="1 4" id="KW-0479">Metal-binding</keyword>
<evidence type="ECO:0000256" key="2">
    <source>
        <dbReference type="ARBA" id="ARBA00022833"/>
    </source>
</evidence>
<dbReference type="InterPro" id="IPR013149">
    <property type="entry name" value="ADH-like_C"/>
</dbReference>
<organism evidence="6 7">
    <name type="scientific">Rubrobacter radiotolerans</name>
    <name type="common">Arthrobacter radiotolerans</name>
    <dbReference type="NCBI Taxonomy" id="42256"/>
    <lineage>
        <taxon>Bacteria</taxon>
        <taxon>Bacillati</taxon>
        <taxon>Actinomycetota</taxon>
        <taxon>Rubrobacteria</taxon>
        <taxon>Rubrobacterales</taxon>
        <taxon>Rubrobacteraceae</taxon>
        <taxon>Rubrobacter</taxon>
    </lineage>
</organism>
<dbReference type="Pfam" id="PF08240">
    <property type="entry name" value="ADH_N"/>
    <property type="match status" value="1"/>
</dbReference>
<name>A0AB35T5U5_RUBRA</name>
<dbReference type="PANTHER" id="PTHR43401">
    <property type="entry name" value="L-THREONINE 3-DEHYDROGENASE"/>
    <property type="match status" value="1"/>
</dbReference>
<proteinExistence type="inferred from homology"/>
<evidence type="ECO:0000256" key="3">
    <source>
        <dbReference type="ARBA" id="ARBA00023002"/>
    </source>
</evidence>
<sequence>MRAFVKFGTQAGEAGVREIAPPEPGPGEALLRVAACGICGSDVHAFNADPGFEWVKPPITLGHEFSGTVESVGSDVSGVEPGDRVVAVAIQGCGLCDLCAEGSTQLCAERVALGLSRDGGMAGYTSVPAKGLVPVPEDLDLKTAALGEPLAVAGHAVGVRGEVREGQSVVVSGPGPIGVMCAMLARSRRAEVLLTGVGPDTEARLPAAERAGIPTANLSDAPLEDHLRRRFGERGPEVWIESSGSVRALDSAIKAVRPGGRVVVVGLYAQKMAFFPTDSVRREIGLVFSYSCNLADYTAALGALASGDLDPAPMLSEFPLTDASAAFEEVRRGRAVKALLVP</sequence>
<comment type="caution">
    <text evidence="6">The sequence shown here is derived from an EMBL/GenBank/DDBJ whole genome shotgun (WGS) entry which is preliminary data.</text>
</comment>
<dbReference type="Gene3D" id="3.40.50.720">
    <property type="entry name" value="NAD(P)-binding Rossmann-like Domain"/>
    <property type="match status" value="1"/>
</dbReference>
<dbReference type="AlphaFoldDB" id="A0AB35T5U5"/>
<comment type="cofactor">
    <cofactor evidence="4">
        <name>Zn(2+)</name>
        <dbReference type="ChEBI" id="CHEBI:29105"/>
    </cofactor>
</comment>
<evidence type="ECO:0000313" key="7">
    <source>
        <dbReference type="Proteomes" id="UP001281130"/>
    </source>
</evidence>
<protein>
    <submittedName>
        <fullName evidence="6">Alcohol dehydrogenase catalytic domain-containing protein</fullName>
    </submittedName>
</protein>
<keyword evidence="3" id="KW-0560">Oxidoreductase</keyword>
<evidence type="ECO:0000256" key="4">
    <source>
        <dbReference type="RuleBase" id="RU361277"/>
    </source>
</evidence>
<dbReference type="Gene3D" id="3.90.180.10">
    <property type="entry name" value="Medium-chain alcohol dehydrogenases, catalytic domain"/>
    <property type="match status" value="1"/>
</dbReference>
<dbReference type="GO" id="GO:0016491">
    <property type="term" value="F:oxidoreductase activity"/>
    <property type="evidence" value="ECO:0007669"/>
    <property type="project" value="UniProtKB-KW"/>
</dbReference>
<dbReference type="InterPro" id="IPR013154">
    <property type="entry name" value="ADH-like_N"/>
</dbReference>
<reference evidence="6" key="1">
    <citation type="submission" date="2023-11" db="EMBL/GenBank/DDBJ databases">
        <title>MicrobeMod: A computational toolkit for identifying prokaryotic methylation and restriction-modification with nanopore sequencing.</title>
        <authorList>
            <person name="Crits-Christoph A."/>
            <person name="Kang S.C."/>
            <person name="Lee H."/>
            <person name="Ostrov N."/>
        </authorList>
    </citation>
    <scope>NUCLEOTIDE SEQUENCE</scope>
    <source>
        <strain evidence="6">ATCC 51242</strain>
    </source>
</reference>
<dbReference type="PANTHER" id="PTHR43401:SF2">
    <property type="entry name" value="L-THREONINE 3-DEHYDROGENASE"/>
    <property type="match status" value="1"/>
</dbReference>
<dbReference type="GO" id="GO:0008270">
    <property type="term" value="F:zinc ion binding"/>
    <property type="evidence" value="ECO:0007669"/>
    <property type="project" value="InterPro"/>
</dbReference>
<dbReference type="InterPro" id="IPR050129">
    <property type="entry name" value="Zn_alcohol_dh"/>
</dbReference>
<dbReference type="InterPro" id="IPR020843">
    <property type="entry name" value="ER"/>
</dbReference>
<keyword evidence="2 4" id="KW-0862">Zinc</keyword>
<evidence type="ECO:0000256" key="1">
    <source>
        <dbReference type="ARBA" id="ARBA00022723"/>
    </source>
</evidence>